<dbReference type="HOGENOM" id="CLU_026503_0_0_9"/>
<dbReference type="KEGG" id="tco:Theco_0164"/>
<dbReference type="EMBL" id="CP003255">
    <property type="protein sequence ID" value="AGA56411.1"/>
    <property type="molecule type" value="Genomic_DNA"/>
</dbReference>
<dbReference type="InterPro" id="IPR002826">
    <property type="entry name" value="MptE-like"/>
</dbReference>
<keyword evidence="4" id="KW-1185">Reference proteome</keyword>
<dbReference type="STRING" id="717605.Theco_0164"/>
<evidence type="ECO:0000259" key="2">
    <source>
        <dbReference type="Pfam" id="PF20157"/>
    </source>
</evidence>
<dbReference type="Proteomes" id="UP000010795">
    <property type="component" value="Chromosome"/>
</dbReference>
<dbReference type="Pfam" id="PF01973">
    <property type="entry name" value="MptE-like"/>
    <property type="match status" value="1"/>
</dbReference>
<name>L0E9P8_THECK</name>
<feature type="domain" description="Glycosyltransferase Maf N-terminal" evidence="2">
    <location>
        <begin position="213"/>
        <end position="266"/>
    </location>
</feature>
<evidence type="ECO:0000313" key="3">
    <source>
        <dbReference type="EMBL" id="AGA56411.1"/>
    </source>
</evidence>
<organism evidence="3 4">
    <name type="scientific">Thermobacillus composti (strain DSM 18247 / JCM 13945 / KWC4)</name>
    <dbReference type="NCBI Taxonomy" id="717605"/>
    <lineage>
        <taxon>Bacteria</taxon>
        <taxon>Bacillati</taxon>
        <taxon>Bacillota</taxon>
        <taxon>Bacilli</taxon>
        <taxon>Bacillales</taxon>
        <taxon>Paenibacillaceae</taxon>
        <taxon>Thermobacillus</taxon>
    </lineage>
</organism>
<dbReference type="AlphaFoldDB" id="L0E9P8"/>
<feature type="domain" description="6-hydroxymethylpterin diphosphokinase MptE-like" evidence="1">
    <location>
        <begin position="342"/>
        <end position="511"/>
    </location>
</feature>
<dbReference type="eggNOG" id="COG2604">
    <property type="taxonomic scope" value="Bacteria"/>
</dbReference>
<evidence type="ECO:0008006" key="5">
    <source>
        <dbReference type="Google" id="ProtNLM"/>
    </source>
</evidence>
<reference evidence="4" key="1">
    <citation type="submission" date="2012-01" db="EMBL/GenBank/DDBJ databases">
        <title>Complete sequence of chromosome of Thermobacillus composti KWC4.</title>
        <authorList>
            <person name="Lucas S."/>
            <person name="Han J."/>
            <person name="Lapidus A."/>
            <person name="Cheng J.-F."/>
            <person name="Goodwin L."/>
            <person name="Pitluck S."/>
            <person name="Peters L."/>
            <person name="Ovchinnikova G."/>
            <person name="Teshima H."/>
            <person name="Detter J.C."/>
            <person name="Han C."/>
            <person name="Tapia R."/>
            <person name="Land M."/>
            <person name="Hauser L."/>
            <person name="Kyrpides N."/>
            <person name="Ivanova N."/>
            <person name="Pagani I."/>
            <person name="Anderson I."/>
            <person name="Woyke T."/>
        </authorList>
    </citation>
    <scope>NUCLEOTIDE SEQUENCE [LARGE SCALE GENOMIC DNA]</scope>
    <source>
        <strain evidence="4">DSM 18247 / JCM 13945 / KWC4</strain>
    </source>
</reference>
<evidence type="ECO:0000313" key="4">
    <source>
        <dbReference type="Proteomes" id="UP000010795"/>
    </source>
</evidence>
<accession>L0E9P8</accession>
<sequence length="754" mass="86180">MKDAIYDADDLQQMLEAMKRDLPVAIRQSLHVSEKLHEPLAPEDWRSIGDLVEMMDAIYRQARIIADAMQGDPGNEDLLDVLELFVRDFPIRFQIMNRFMDEDNYRDAADCLKFELAEMLGRLSRALGDEIAVMEKRYEKNMAYLREKFPKVYNDLKDVEPDWMNYQIVFTKSGMPNLKIRTGDRWVRFYSQYDPEAEVARWAAKVAQELGDMADVILYGLGFGYHLLMLSMHMTHLRLSIREPDRQIFIAAMHAIDLESLFSHVNVLELLVGGDKIRQEQMVFNFMKMCGSNPAVKSIPVYEQLNARDILEFCENAKLASMYYVSSMVTYGKYGMQWLQNRLLNLPVVLNTPSLRNFKGLLAGKTAVVVGAGPSLEADIPVLRELKRHALIIAAGSTVQSLLHFGIEPHLIVFMDGGDVNLRVYDNPAIRGIPILFAPMAQHKVIESLDYRLTIHYLLKEDLTMLYLMGISDGDPCFESVPSVTGNAIEAAIYMGCTEIVLVGQDLSYPDGRMYAQGAKHIPEEQQQLVLERATYTLENVSGGLNRATHGMVVTLAGLEEMLKLYPEITFINTTRYGAKINHTRWESLDRVLERLRGEEIPERVIEHLLDKHAALYDEERKTATMTRLSQLPAQLEEFENQLMLVFGLLEQLPELSKAKSPLCIQYMQDIELEWGKMVTSVLFQIFMMTAVNNEIRAFDRDRPELEKETDVERKAELFVQVLTPLIEAMQSCLPELKRIINIAIERVEAGSNQ</sequence>
<gene>
    <name evidence="3" type="ordered locus">Theco_0164</name>
</gene>
<proteinExistence type="predicted"/>
<dbReference type="InterPro" id="IPR045376">
    <property type="entry name" value="Maf_N"/>
</dbReference>
<dbReference type="PANTHER" id="PTHR41786:SF1">
    <property type="entry name" value="6-HYDROXYMETHYLPTERIN DIPHOSPHOKINASE MPTE-LIKE DOMAIN-CONTAINING PROTEIN"/>
    <property type="match status" value="1"/>
</dbReference>
<dbReference type="OrthoDB" id="5291305at2"/>
<protein>
    <recommendedName>
        <fullName evidence="5">DUF115 domain-containing protein</fullName>
    </recommendedName>
</protein>
<feature type="domain" description="Glycosyltransferase Maf N-terminal" evidence="2">
    <location>
        <begin position="137"/>
        <end position="197"/>
    </location>
</feature>
<evidence type="ECO:0000259" key="1">
    <source>
        <dbReference type="Pfam" id="PF01973"/>
    </source>
</evidence>
<dbReference type="Pfam" id="PF20157">
    <property type="entry name" value="Maf_flag10_N"/>
    <property type="match status" value="2"/>
</dbReference>
<dbReference type="RefSeq" id="WP_015253178.1">
    <property type="nucleotide sequence ID" value="NC_019897.1"/>
</dbReference>
<dbReference type="PANTHER" id="PTHR41786">
    <property type="entry name" value="MOTILITY ACCESSORY FACTOR MAF"/>
    <property type="match status" value="1"/>
</dbReference>